<gene>
    <name evidence="2" type="ORF">K0M31_017208</name>
</gene>
<sequence length="79" mass="8716">MYIDLLRELGLRWSSIAGTCDTLAQCLPNWAIPPPSGRWNDSEGGERTSAGSETVEGRLDKLAMLRLKHNGKSDEEAKD</sequence>
<evidence type="ECO:0000313" key="2">
    <source>
        <dbReference type="EMBL" id="KAK1130904.1"/>
    </source>
</evidence>
<feature type="region of interest" description="Disordered" evidence="1">
    <location>
        <begin position="34"/>
        <end position="55"/>
    </location>
</feature>
<name>A0AA40KS81_9HYME</name>
<organism evidence="2 3">
    <name type="scientific">Melipona bicolor</name>
    <dbReference type="NCBI Taxonomy" id="60889"/>
    <lineage>
        <taxon>Eukaryota</taxon>
        <taxon>Metazoa</taxon>
        <taxon>Ecdysozoa</taxon>
        <taxon>Arthropoda</taxon>
        <taxon>Hexapoda</taxon>
        <taxon>Insecta</taxon>
        <taxon>Pterygota</taxon>
        <taxon>Neoptera</taxon>
        <taxon>Endopterygota</taxon>
        <taxon>Hymenoptera</taxon>
        <taxon>Apocrita</taxon>
        <taxon>Aculeata</taxon>
        <taxon>Apoidea</taxon>
        <taxon>Anthophila</taxon>
        <taxon>Apidae</taxon>
        <taxon>Melipona</taxon>
    </lineage>
</organism>
<evidence type="ECO:0000313" key="3">
    <source>
        <dbReference type="Proteomes" id="UP001177670"/>
    </source>
</evidence>
<proteinExistence type="predicted"/>
<dbReference type="AlphaFoldDB" id="A0AA40KS81"/>
<dbReference type="Proteomes" id="UP001177670">
    <property type="component" value="Unassembled WGS sequence"/>
</dbReference>
<comment type="caution">
    <text evidence="2">The sequence shown here is derived from an EMBL/GenBank/DDBJ whole genome shotgun (WGS) entry which is preliminary data.</text>
</comment>
<keyword evidence="3" id="KW-1185">Reference proteome</keyword>
<protein>
    <submittedName>
        <fullName evidence="2">Uncharacterized protein</fullName>
    </submittedName>
</protein>
<dbReference type="EMBL" id="JAHYIQ010000006">
    <property type="protein sequence ID" value="KAK1130904.1"/>
    <property type="molecule type" value="Genomic_DNA"/>
</dbReference>
<reference evidence="2" key="1">
    <citation type="submission" date="2021-10" db="EMBL/GenBank/DDBJ databases">
        <title>Melipona bicolor Genome sequencing and assembly.</title>
        <authorList>
            <person name="Araujo N.S."/>
            <person name="Arias M.C."/>
        </authorList>
    </citation>
    <scope>NUCLEOTIDE SEQUENCE</scope>
    <source>
        <strain evidence="2">USP_2M_L1-L4_2017</strain>
        <tissue evidence="2">Whole body</tissue>
    </source>
</reference>
<accession>A0AA40KS81</accession>
<evidence type="ECO:0000256" key="1">
    <source>
        <dbReference type="SAM" id="MobiDB-lite"/>
    </source>
</evidence>